<dbReference type="AlphaFoldDB" id="A0A6I1FD10"/>
<proteinExistence type="predicted"/>
<keyword evidence="2" id="KW-1185">Reference proteome</keyword>
<organism evidence="1 2">
    <name type="scientific">Bacillus aerolatus</name>
    <dbReference type="NCBI Taxonomy" id="2653354"/>
    <lineage>
        <taxon>Bacteria</taxon>
        <taxon>Bacillati</taxon>
        <taxon>Bacillota</taxon>
        <taxon>Bacilli</taxon>
        <taxon>Bacillales</taxon>
        <taxon>Bacillaceae</taxon>
        <taxon>Bacillus</taxon>
    </lineage>
</organism>
<comment type="caution">
    <text evidence="1">The sequence shown here is derived from an EMBL/GenBank/DDBJ whole genome shotgun (WGS) entry which is preliminary data.</text>
</comment>
<protein>
    <submittedName>
        <fullName evidence="1">Uncharacterized protein</fullName>
    </submittedName>
</protein>
<accession>A0A6I1FD10</accession>
<reference evidence="1 2" key="1">
    <citation type="submission" date="2019-10" db="EMBL/GenBank/DDBJ databases">
        <title>Bacillus aerolatum sp. nov., isolated from bioaerosol of sport playgrounds.</title>
        <authorList>
            <person name="Chen P."/>
            <person name="Zhang G."/>
        </authorList>
    </citation>
    <scope>NUCLEOTIDE SEQUENCE [LARGE SCALE GENOMIC DNA]</scope>
    <source>
        <strain evidence="1 2">CX253</strain>
    </source>
</reference>
<name>A0A6I1FD10_9BACI</name>
<sequence length="66" mass="7384">MKRAKGWKFSQLIKQKQKKESVQKLGFWTLSFSVDGNGEQGQPIDKKHAEVMSKSILFSSGCPIGV</sequence>
<evidence type="ECO:0000313" key="1">
    <source>
        <dbReference type="EMBL" id="KAB7705349.1"/>
    </source>
</evidence>
<evidence type="ECO:0000313" key="2">
    <source>
        <dbReference type="Proteomes" id="UP000429595"/>
    </source>
</evidence>
<gene>
    <name evidence="1" type="ORF">F9802_14725</name>
</gene>
<dbReference type="EMBL" id="WEIO01000009">
    <property type="protein sequence ID" value="KAB7705349.1"/>
    <property type="molecule type" value="Genomic_DNA"/>
</dbReference>
<dbReference type="Proteomes" id="UP000429595">
    <property type="component" value="Unassembled WGS sequence"/>
</dbReference>